<dbReference type="EMBL" id="MH590589">
    <property type="protein sequence ID" value="AXH68820.1"/>
    <property type="molecule type" value="Genomic_DNA"/>
</dbReference>
<dbReference type="Proteomes" id="UP000259914">
    <property type="component" value="Segment"/>
</dbReference>
<accession>A0A345ME39</accession>
<organism evidence="2 3">
    <name type="scientific">Streptomyces phage SparkleGoddess</name>
    <dbReference type="NCBI Taxonomy" id="2283305"/>
    <lineage>
        <taxon>Viruses</taxon>
        <taxon>Duplodnaviria</taxon>
        <taxon>Heunggongvirae</taxon>
        <taxon>Uroviricota</taxon>
        <taxon>Caudoviricetes</taxon>
        <taxon>Stanwilliamsviridae</taxon>
        <taxon>Loccivirinae</taxon>
        <taxon>Gilsonvirus</taxon>
        <taxon>Gilsonvirus comrade</taxon>
    </lineage>
</organism>
<evidence type="ECO:0000313" key="3">
    <source>
        <dbReference type="Proteomes" id="UP000259914"/>
    </source>
</evidence>
<evidence type="ECO:0000256" key="1">
    <source>
        <dbReference type="SAM" id="MobiDB-lite"/>
    </source>
</evidence>
<protein>
    <submittedName>
        <fullName evidence="2">Uncharacterized protein</fullName>
    </submittedName>
</protein>
<sequence length="51" mass="5632">MGIFSKSPKPVSSGDDSTEEEKADQKLKFATASVRFGPVGKREKTWKTSEQ</sequence>
<name>A0A345ME39_9CAUD</name>
<gene>
    <name evidence="2" type="primary">121</name>
    <name evidence="2" type="ORF">SEA_SPARKLEGODDESS_121</name>
</gene>
<reference evidence="2 3" key="1">
    <citation type="submission" date="2018-07" db="EMBL/GenBank/DDBJ databases">
        <authorList>
            <person name="Dixon J."/>
            <person name="Knudsen H.R."/>
            <person name="Rock W."/>
            <person name="Scott A.N."/>
            <person name="Walsdorf S.L."/>
            <person name="Layton S.R."/>
            <person name="Nayek S."/>
            <person name="Kim T."/>
            <person name="Hughes L.E."/>
            <person name="Garlena R.A."/>
            <person name="Russell D.A."/>
            <person name="Pope W.H."/>
            <person name="Jacobs-Sera D."/>
            <person name="Hatfull G.F."/>
        </authorList>
    </citation>
    <scope>NUCLEOTIDE SEQUENCE [LARGE SCALE GENOMIC DNA]</scope>
</reference>
<feature type="region of interest" description="Disordered" evidence="1">
    <location>
        <begin position="1"/>
        <end position="26"/>
    </location>
</feature>
<evidence type="ECO:0000313" key="2">
    <source>
        <dbReference type="EMBL" id="AXH68820.1"/>
    </source>
</evidence>
<proteinExistence type="predicted"/>